<comment type="caution">
    <text evidence="1">The sequence shown here is derived from an EMBL/GenBank/DDBJ whole genome shotgun (WGS) entry which is preliminary data.</text>
</comment>
<accession>A0A840A678</accession>
<protein>
    <submittedName>
        <fullName evidence="1">Uncharacterized protein</fullName>
    </submittedName>
</protein>
<sequence length="74" mass="8342">MTQCISSLGGPSPLKEMITFEVVKEPYGWAVRRDRSMMTPFWCKDLAIAEAGRMVDALRRHGAKAEIRIADDET</sequence>
<organism evidence="1 2">
    <name type="scientific">Phenylobacterium haematophilum</name>
    <dbReference type="NCBI Taxonomy" id="98513"/>
    <lineage>
        <taxon>Bacteria</taxon>
        <taxon>Pseudomonadati</taxon>
        <taxon>Pseudomonadota</taxon>
        <taxon>Alphaproteobacteria</taxon>
        <taxon>Caulobacterales</taxon>
        <taxon>Caulobacteraceae</taxon>
        <taxon>Phenylobacterium</taxon>
    </lineage>
</organism>
<reference evidence="1 2" key="1">
    <citation type="submission" date="2020-08" db="EMBL/GenBank/DDBJ databases">
        <title>Genomic Encyclopedia of Type Strains, Phase IV (KMG-IV): sequencing the most valuable type-strain genomes for metagenomic binning, comparative biology and taxonomic classification.</title>
        <authorList>
            <person name="Goeker M."/>
        </authorList>
    </citation>
    <scope>NUCLEOTIDE SEQUENCE [LARGE SCALE GENOMIC DNA]</scope>
    <source>
        <strain evidence="1 2">DSM 21793</strain>
    </source>
</reference>
<evidence type="ECO:0000313" key="2">
    <source>
        <dbReference type="Proteomes" id="UP000530564"/>
    </source>
</evidence>
<dbReference type="AlphaFoldDB" id="A0A840A678"/>
<dbReference type="RefSeq" id="WP_183776008.1">
    <property type="nucleotide sequence ID" value="NZ_JACIDK010000006.1"/>
</dbReference>
<dbReference type="Proteomes" id="UP000530564">
    <property type="component" value="Unassembled WGS sequence"/>
</dbReference>
<keyword evidence="2" id="KW-1185">Reference proteome</keyword>
<name>A0A840A678_9CAUL</name>
<dbReference type="EMBL" id="JACIDK010000006">
    <property type="protein sequence ID" value="MBB3892991.1"/>
    <property type="molecule type" value="Genomic_DNA"/>
</dbReference>
<gene>
    <name evidence="1" type="ORF">GGQ61_003729</name>
</gene>
<proteinExistence type="predicted"/>
<evidence type="ECO:0000313" key="1">
    <source>
        <dbReference type="EMBL" id="MBB3892991.1"/>
    </source>
</evidence>